<dbReference type="Proteomes" id="UP000557688">
    <property type="component" value="Unassembled WGS sequence"/>
</dbReference>
<evidence type="ECO:0000259" key="2">
    <source>
        <dbReference type="Pfam" id="PF02517"/>
    </source>
</evidence>
<sequence length="315" mass="33028">MREPTGPTAPDLRAFACAPVEGRYRWRRWLALAILVGALVSAFPVETLVYHPFARWTGLQMISGGMMNPVAYAALMVWRLVWNGLLVLAICAALGRTPTAAPIGDRHAVRAVLIGVLTGVVVMAAAICAIIVTGAASATLAPQRPGAALAYGTGWMLFDLVGATGEEFCGRVALLLVAERFVGWRGAILVSGLLFAALHLANPGVSVVWLLRIAVQGMLLAYATYRTRSVWWAVGYHTGWNWASAPLFGAAGSGYLDRGHLLDFTPTGPVWLTGGAVGPEGSVFAFVAMAAALGSLLIATPAATAGGMSACKRRA</sequence>
<keyword evidence="1" id="KW-0812">Transmembrane</keyword>
<name>A0A839UZL1_9PROT</name>
<keyword evidence="1" id="KW-1133">Transmembrane helix</keyword>
<gene>
    <name evidence="3" type="ORF">FHR90_001891</name>
</gene>
<keyword evidence="4" id="KW-1185">Reference proteome</keyword>
<dbReference type="EMBL" id="JACHXV010000006">
    <property type="protein sequence ID" value="MBB3174055.1"/>
    <property type="molecule type" value="Genomic_DNA"/>
</dbReference>
<evidence type="ECO:0000256" key="1">
    <source>
        <dbReference type="SAM" id="Phobius"/>
    </source>
</evidence>
<feature type="domain" description="CAAX prenyl protease 2/Lysostaphin resistance protein A-like" evidence="2">
    <location>
        <begin position="155"/>
        <end position="242"/>
    </location>
</feature>
<reference evidence="3 4" key="1">
    <citation type="submission" date="2020-08" db="EMBL/GenBank/DDBJ databases">
        <title>Genomic Encyclopedia of Type Strains, Phase III (KMG-III): the genomes of soil and plant-associated and newly described type strains.</title>
        <authorList>
            <person name="Whitman W."/>
        </authorList>
    </citation>
    <scope>NUCLEOTIDE SEQUENCE [LARGE SCALE GENOMIC DNA]</scope>
    <source>
        <strain evidence="3 4">CECT 8088</strain>
    </source>
</reference>
<feature type="transmembrane region" description="Helical" evidence="1">
    <location>
        <begin position="283"/>
        <end position="305"/>
    </location>
</feature>
<feature type="transmembrane region" description="Helical" evidence="1">
    <location>
        <begin position="107"/>
        <end position="132"/>
    </location>
</feature>
<comment type="caution">
    <text evidence="3">The sequence shown here is derived from an EMBL/GenBank/DDBJ whole genome shotgun (WGS) entry which is preliminary data.</text>
</comment>
<proteinExistence type="predicted"/>
<dbReference type="PANTHER" id="PTHR39430:SF1">
    <property type="entry name" value="PROTEASE"/>
    <property type="match status" value="1"/>
</dbReference>
<evidence type="ECO:0000313" key="4">
    <source>
        <dbReference type="Proteomes" id="UP000557688"/>
    </source>
</evidence>
<organism evidence="3 4">
    <name type="scientific">Endobacter medicaginis</name>
    <dbReference type="NCBI Taxonomy" id="1181271"/>
    <lineage>
        <taxon>Bacteria</taxon>
        <taxon>Pseudomonadati</taxon>
        <taxon>Pseudomonadota</taxon>
        <taxon>Alphaproteobacteria</taxon>
        <taxon>Acetobacterales</taxon>
        <taxon>Acetobacteraceae</taxon>
        <taxon>Endobacter</taxon>
    </lineage>
</organism>
<keyword evidence="1" id="KW-0472">Membrane</keyword>
<accession>A0A839UZL1</accession>
<feature type="transmembrane region" description="Helical" evidence="1">
    <location>
        <begin position="29"/>
        <end position="50"/>
    </location>
</feature>
<evidence type="ECO:0000313" key="3">
    <source>
        <dbReference type="EMBL" id="MBB3174055.1"/>
    </source>
</evidence>
<protein>
    <recommendedName>
        <fullName evidence="2">CAAX prenyl protease 2/Lysostaphin resistance protein A-like domain-containing protein</fullName>
    </recommendedName>
</protein>
<dbReference type="InterPro" id="IPR003675">
    <property type="entry name" value="Rce1/LyrA-like_dom"/>
</dbReference>
<dbReference type="GO" id="GO:0004175">
    <property type="term" value="F:endopeptidase activity"/>
    <property type="evidence" value="ECO:0007669"/>
    <property type="project" value="UniProtKB-ARBA"/>
</dbReference>
<feature type="transmembrane region" description="Helical" evidence="1">
    <location>
        <begin position="182"/>
        <end position="200"/>
    </location>
</feature>
<dbReference type="AlphaFoldDB" id="A0A839UZL1"/>
<feature type="transmembrane region" description="Helical" evidence="1">
    <location>
        <begin position="70"/>
        <end position="95"/>
    </location>
</feature>
<dbReference type="Pfam" id="PF02517">
    <property type="entry name" value="Rce1-like"/>
    <property type="match status" value="1"/>
</dbReference>
<dbReference type="RefSeq" id="WP_183275116.1">
    <property type="nucleotide sequence ID" value="NZ_JACHXV010000006.1"/>
</dbReference>
<dbReference type="PANTHER" id="PTHR39430">
    <property type="entry name" value="MEMBRANE-ASSOCIATED PROTEASE-RELATED"/>
    <property type="match status" value="1"/>
</dbReference>
<dbReference type="GO" id="GO:0080120">
    <property type="term" value="P:CAAX-box protein maturation"/>
    <property type="evidence" value="ECO:0007669"/>
    <property type="project" value="UniProtKB-ARBA"/>
</dbReference>